<evidence type="ECO:0000313" key="14">
    <source>
        <dbReference type="EMBL" id="DBA04647.1"/>
    </source>
</evidence>
<dbReference type="EMBL" id="DAKRPA010000006">
    <property type="protein sequence ID" value="DBA04647.1"/>
    <property type="molecule type" value="Genomic_DNA"/>
</dbReference>
<evidence type="ECO:0000313" key="15">
    <source>
        <dbReference type="Proteomes" id="UP001146120"/>
    </source>
</evidence>
<dbReference type="Pfam" id="PF01926">
    <property type="entry name" value="MMR_HSR1"/>
    <property type="match status" value="1"/>
</dbReference>
<feature type="region of interest" description="Disordered" evidence="12">
    <location>
        <begin position="526"/>
        <end position="551"/>
    </location>
</feature>
<dbReference type="SUPFAM" id="SSF53613">
    <property type="entry name" value="Ribokinase-like"/>
    <property type="match status" value="1"/>
</dbReference>
<dbReference type="FunFam" id="3.30.1360.120:FF:000007">
    <property type="entry name" value="tRNA modification GTPase GTPBP3, mitochondrial"/>
    <property type="match status" value="1"/>
</dbReference>
<keyword evidence="3 10" id="KW-0853">WD repeat</keyword>
<dbReference type="CDD" id="cd04164">
    <property type="entry name" value="trmE"/>
    <property type="match status" value="1"/>
</dbReference>
<dbReference type="InterPro" id="IPR031168">
    <property type="entry name" value="G_TrmE"/>
</dbReference>
<dbReference type="Gene3D" id="3.40.1190.20">
    <property type="match status" value="1"/>
</dbReference>
<evidence type="ECO:0000256" key="3">
    <source>
        <dbReference type="ARBA" id="ARBA00022574"/>
    </source>
</evidence>
<gene>
    <name evidence="14" type="ORF">N0F65_012230</name>
</gene>
<evidence type="ECO:0000256" key="11">
    <source>
        <dbReference type="RuleBase" id="RU003313"/>
    </source>
</evidence>
<evidence type="ECO:0000256" key="2">
    <source>
        <dbReference type="ARBA" id="ARBA00011043"/>
    </source>
</evidence>
<dbReference type="Proteomes" id="UP001146120">
    <property type="component" value="Unassembled WGS sequence"/>
</dbReference>
<feature type="compositionally biased region" description="Low complexity" evidence="12">
    <location>
        <begin position="1303"/>
        <end position="1313"/>
    </location>
</feature>
<dbReference type="InterPro" id="IPR018948">
    <property type="entry name" value="GTP-bd_TrmE_N"/>
</dbReference>
<dbReference type="Pfam" id="PF12631">
    <property type="entry name" value="MnmE_helical"/>
    <property type="match status" value="1"/>
</dbReference>
<feature type="domain" description="TrmE-type G" evidence="13">
    <location>
        <begin position="269"/>
        <end position="434"/>
    </location>
</feature>
<dbReference type="InterPro" id="IPR006073">
    <property type="entry name" value="GTP-bd"/>
</dbReference>
<dbReference type="InterPro" id="IPR027417">
    <property type="entry name" value="P-loop_NTPase"/>
</dbReference>
<keyword evidence="9 11" id="KW-0342">GTP-binding</keyword>
<evidence type="ECO:0000256" key="7">
    <source>
        <dbReference type="ARBA" id="ARBA00022741"/>
    </source>
</evidence>
<evidence type="ECO:0000256" key="4">
    <source>
        <dbReference type="ARBA" id="ARBA00022679"/>
    </source>
</evidence>
<dbReference type="GO" id="GO:0005525">
    <property type="term" value="F:GTP binding"/>
    <property type="evidence" value="ECO:0007669"/>
    <property type="project" value="UniProtKB-KW"/>
</dbReference>
<dbReference type="InterPro" id="IPR004520">
    <property type="entry name" value="GTPase_MnmE"/>
</dbReference>
<feature type="repeat" description="WD" evidence="10">
    <location>
        <begin position="1149"/>
        <end position="1180"/>
    </location>
</feature>
<dbReference type="InterPro" id="IPR029056">
    <property type="entry name" value="Ribokinase-like"/>
</dbReference>
<dbReference type="InterPro" id="IPR027266">
    <property type="entry name" value="TrmE/GcvT-like"/>
</dbReference>
<name>A0AAV2ZID6_9STRA</name>
<dbReference type="InterPro" id="IPR002173">
    <property type="entry name" value="Carboh/pur_kinase_PfkB_CS"/>
</dbReference>
<sequence>MFGSGTVPNTHTFVTMLLRSSLRRWRQPRAVAALSLDAAHATAARCYHSAEKDTIYALSSAEGKAGVAVVRISGDMADQCLRAMSKSSTLPAPRSAAFRKLYHPVTKQHLDDALAIRFPQPRSFTGEDVVELHVHGSHAVVTGILEALSHVPTCRAAEPGEFTERAFDNQKIDLMQVEGLADLLSAETEAQRAQALRQLSGDIGDVYEQWRTELVKCLAYTEAMIDFGDDEDDVTDAAYDLAIDRVQRLVASIRSHLADGRRGEILRNGVQVAILGPPNAGKSSLLNVLARRPAAIVSAIAGTTRDIVQVPLNIAGFPVLVSDTAGMRDTDDVIEQEGVSRARQCADSADVRVVMMDVQSAADPAQLQDEIYSEYLEAPDALIVLNKSDTVEPTQLSTIVDAFEPALRQRLHVISCAQGEGIDVFIDALGRIVKEKLHSSNNAVSGAIITRERHRQNLVACVQCLEAFLENPYQAEIAAEDLRRAVVAIGRILGRVDVEDVLDVLMMEFLLTEVFANDVGFLQEALGDNSSKREPEEGDGANGEDPKNPAFMSRKMRNSQHIPQLPDKGCAFESFTIVPDRGIFGGRHDGKILFWKIHSTPFGPPPSTCMSGHLGSVLALEFCYAWGREGLLFSGSADRNIRVWDPAGTIEAQMHPSHRNQELFCVQTINAHDASVTSLKIMTQQKNGLVSCSLDHTVKVWYPADGRGLLLYPWFLPAQTITSSSGNWPTSLCLRDGAACSLFVGDSTGCISLYTCGLSLTSDDNEADATSGLLTHESAVSMVTGARQQYHFKLKRKHSHFHTLRISALQLVADNSFVVSLGFDQKAQVIDAISGALSSTIVNTNPARFTSCSWDARGQLLFLSDAVGYVQVWNIFQDKRLKNEQLFPHSHPILTLCVGGSGSDMLFAGIPNCLKQWRINRDVGYKECTGHTEAVVCLAILPDERDQSSNSTKATAELDEQAVRSTSTSRFFSASLDNTVRCWDSYDMKVSYGFEEKQSKITCMLMSKKFNKLITGHEQGFVKSWGVLTGHCHKASIEVQSAVTCLASGIIRDQEFILAGDVDGVLSVFELQADGLTLPSTIGTLGESEKRDDIIALWFDRGEFLEGSQQPSKTLSSVPQFGREFVVIGYNSGSIAIWNVTKRLQIHRWKAHDDVVTSLVMHGCFLFSGSEDTSIRIWNLFELEEAYQLQRLQMPASVAPFPTTIACLDVVEDSAAIFSATVDGNIVLWDYTTYEDEHDFKSFGKVLFRTRHDSHIRCLKYWPALRSVVVGTNEGKILVFDLPPQAAPAAAPSTRRGRYQRPTTRAHTATAHATSKRTTEHSVREAMACAQTIKFAVIGDSFVDVVAGTLAPEQLPKWGGDVECSLPIEMQPGGSALNTATHLANIARLHPTHRLQVELHTVVGTDAFADVLKHHLSSHGIRLSSPGLKNVPTGVCIVLSGVEDRSFVTHYGAVRKFAVEHIDEERVLSANHMHIGGYYSCSDLQAKLAPLLKKARERGITISLDTNYDTTEKWEGLTEILPLVDVFLPNELEAMNLSRCSTVEDAFKFFQQHVPGLVVIKVGEGGARAVDSKTGASWFHPSFKSAVVDVTGAGDSFNSGFLSAWKASNGDVAHALKWGCATASKCVSALGACSFSVSYQDIHEVILNDVKNV</sequence>
<evidence type="ECO:0000256" key="6">
    <source>
        <dbReference type="ARBA" id="ARBA00022737"/>
    </source>
</evidence>
<dbReference type="SUPFAM" id="SSF52540">
    <property type="entry name" value="P-loop containing nucleoside triphosphate hydrolases"/>
    <property type="match status" value="1"/>
</dbReference>
<dbReference type="Gene3D" id="3.30.1360.120">
    <property type="entry name" value="Probable tRNA modification gtpase trme, domain 1"/>
    <property type="match status" value="1"/>
</dbReference>
<dbReference type="InterPro" id="IPR027368">
    <property type="entry name" value="MnmE_dom2"/>
</dbReference>
<dbReference type="InterPro" id="IPR001680">
    <property type="entry name" value="WD40_rpt"/>
</dbReference>
<dbReference type="Gene3D" id="2.130.10.10">
    <property type="entry name" value="YVTN repeat-like/Quinoprotein amine dehydrogenase"/>
    <property type="match status" value="3"/>
</dbReference>
<organism evidence="14 15">
    <name type="scientific">Lagenidium giganteum</name>
    <dbReference type="NCBI Taxonomy" id="4803"/>
    <lineage>
        <taxon>Eukaryota</taxon>
        <taxon>Sar</taxon>
        <taxon>Stramenopiles</taxon>
        <taxon>Oomycota</taxon>
        <taxon>Peronosporomycetes</taxon>
        <taxon>Pythiales</taxon>
        <taxon>Pythiaceae</taxon>
    </lineage>
</organism>
<dbReference type="CDD" id="cd14858">
    <property type="entry name" value="TrmE_N"/>
    <property type="match status" value="1"/>
</dbReference>
<dbReference type="Pfam" id="PF00294">
    <property type="entry name" value="PfkB"/>
    <property type="match status" value="1"/>
</dbReference>
<dbReference type="GO" id="GO:0030488">
    <property type="term" value="P:tRNA methylation"/>
    <property type="evidence" value="ECO:0007669"/>
    <property type="project" value="TreeGrafter"/>
</dbReference>
<evidence type="ECO:0000256" key="1">
    <source>
        <dbReference type="ARBA" id="ARBA00004173"/>
    </source>
</evidence>
<dbReference type="CDD" id="cd01166">
    <property type="entry name" value="KdgK"/>
    <property type="match status" value="1"/>
</dbReference>
<dbReference type="Pfam" id="PF10396">
    <property type="entry name" value="TrmE_N"/>
    <property type="match status" value="1"/>
</dbReference>
<dbReference type="PRINTS" id="PR00320">
    <property type="entry name" value="GPROTEINBRPT"/>
</dbReference>
<dbReference type="InterPro" id="IPR025867">
    <property type="entry name" value="MnmE_helical"/>
</dbReference>
<dbReference type="NCBIfam" id="TIGR00231">
    <property type="entry name" value="small_GTP"/>
    <property type="match status" value="1"/>
</dbReference>
<dbReference type="InterPro" id="IPR005225">
    <property type="entry name" value="Small_GTP-bd"/>
</dbReference>
<dbReference type="PANTHER" id="PTHR42714:SF2">
    <property type="entry name" value="TRNA MODIFICATION GTPASE GTPBP3, MITOCHONDRIAL"/>
    <property type="match status" value="1"/>
</dbReference>
<keyword evidence="7 11" id="KW-0547">Nucleotide-binding</keyword>
<dbReference type="Gene3D" id="3.40.50.300">
    <property type="entry name" value="P-loop containing nucleotide triphosphate hydrolases"/>
    <property type="match status" value="1"/>
</dbReference>
<evidence type="ECO:0000259" key="13">
    <source>
        <dbReference type="PROSITE" id="PS51709"/>
    </source>
</evidence>
<dbReference type="InterPro" id="IPR011611">
    <property type="entry name" value="PfkB_dom"/>
</dbReference>
<evidence type="ECO:0000256" key="10">
    <source>
        <dbReference type="PROSITE-ProRule" id="PRU00221"/>
    </source>
</evidence>
<proteinExistence type="inferred from homology"/>
<dbReference type="SMART" id="SM00320">
    <property type="entry name" value="WD40"/>
    <property type="match status" value="11"/>
</dbReference>
<comment type="similarity">
    <text evidence="2 11">Belongs to the TRAFAC class TrmE-Era-EngA-EngB-Septin-like GTPase superfamily. TrmE GTPase family.</text>
</comment>
<evidence type="ECO:0000256" key="12">
    <source>
        <dbReference type="SAM" id="MobiDB-lite"/>
    </source>
</evidence>
<dbReference type="NCBIfam" id="TIGR00450">
    <property type="entry name" value="mnmE_trmE_thdF"/>
    <property type="match status" value="1"/>
</dbReference>
<dbReference type="GO" id="GO:0002098">
    <property type="term" value="P:tRNA wobble uridine modification"/>
    <property type="evidence" value="ECO:0007669"/>
    <property type="project" value="TreeGrafter"/>
</dbReference>
<dbReference type="SUPFAM" id="SSF50978">
    <property type="entry name" value="WD40 repeat-like"/>
    <property type="match status" value="2"/>
</dbReference>
<keyword evidence="8" id="KW-0418">Kinase</keyword>
<dbReference type="GO" id="GO:0003924">
    <property type="term" value="F:GTPase activity"/>
    <property type="evidence" value="ECO:0007669"/>
    <property type="project" value="InterPro"/>
</dbReference>
<dbReference type="NCBIfam" id="NF003661">
    <property type="entry name" value="PRK05291.1-3"/>
    <property type="match status" value="1"/>
</dbReference>
<dbReference type="PROSITE" id="PS51709">
    <property type="entry name" value="G_TRME"/>
    <property type="match status" value="1"/>
</dbReference>
<keyword evidence="6" id="KW-0677">Repeat</keyword>
<dbReference type="PROSITE" id="PS00678">
    <property type="entry name" value="WD_REPEATS_1"/>
    <property type="match status" value="1"/>
</dbReference>
<evidence type="ECO:0000256" key="9">
    <source>
        <dbReference type="ARBA" id="ARBA00023134"/>
    </source>
</evidence>
<keyword evidence="15" id="KW-1185">Reference proteome</keyword>
<evidence type="ECO:0000256" key="5">
    <source>
        <dbReference type="ARBA" id="ARBA00022694"/>
    </source>
</evidence>
<dbReference type="InterPro" id="IPR036322">
    <property type="entry name" value="WD40_repeat_dom_sf"/>
</dbReference>
<dbReference type="GO" id="GO:0005739">
    <property type="term" value="C:mitochondrion"/>
    <property type="evidence" value="ECO:0007669"/>
    <property type="project" value="UniProtKB-SubCell"/>
</dbReference>
<dbReference type="PROSITE" id="PS00584">
    <property type="entry name" value="PFKB_KINASES_2"/>
    <property type="match status" value="1"/>
</dbReference>
<dbReference type="PROSITE" id="PS50294">
    <property type="entry name" value="WD_REPEATS_REGION"/>
    <property type="match status" value="2"/>
</dbReference>
<dbReference type="InterPro" id="IPR020472">
    <property type="entry name" value="WD40_PAC1"/>
</dbReference>
<dbReference type="InterPro" id="IPR015943">
    <property type="entry name" value="WD40/YVTN_repeat-like_dom_sf"/>
</dbReference>
<protein>
    <recommendedName>
        <fullName evidence="13">TrmE-type G domain-containing protein</fullName>
    </recommendedName>
</protein>
<dbReference type="Pfam" id="PF00400">
    <property type="entry name" value="WD40"/>
    <property type="match status" value="3"/>
</dbReference>
<reference evidence="14" key="1">
    <citation type="submission" date="2022-11" db="EMBL/GenBank/DDBJ databases">
        <authorList>
            <person name="Morgan W.R."/>
            <person name="Tartar A."/>
        </authorList>
    </citation>
    <scope>NUCLEOTIDE SEQUENCE</scope>
    <source>
        <strain evidence="14">ARSEF 373</strain>
    </source>
</reference>
<keyword evidence="4" id="KW-0808">Transferase</keyword>
<comment type="caution">
    <text evidence="14">The sequence shown here is derived from an EMBL/GenBank/DDBJ whole genome shotgun (WGS) entry which is preliminary data.</text>
</comment>
<dbReference type="InterPro" id="IPR019775">
    <property type="entry name" value="WD40_repeat_CS"/>
</dbReference>
<feature type="repeat" description="WD" evidence="10">
    <location>
        <begin position="610"/>
        <end position="645"/>
    </location>
</feature>
<feature type="region of interest" description="Disordered" evidence="12">
    <location>
        <begin position="1287"/>
        <end position="1320"/>
    </location>
</feature>
<keyword evidence="5 11" id="KW-0819">tRNA processing</keyword>
<dbReference type="Gene3D" id="1.20.120.430">
    <property type="entry name" value="tRNA modification GTPase MnmE domain 2"/>
    <property type="match status" value="1"/>
</dbReference>
<dbReference type="PROSITE" id="PS50082">
    <property type="entry name" value="WD_REPEATS_2"/>
    <property type="match status" value="3"/>
</dbReference>
<accession>A0AAV2ZID6</accession>
<dbReference type="PANTHER" id="PTHR42714">
    <property type="entry name" value="TRNA MODIFICATION GTPASE GTPBP3"/>
    <property type="match status" value="1"/>
</dbReference>
<feature type="repeat" description="WD" evidence="10">
    <location>
        <begin position="669"/>
        <end position="701"/>
    </location>
</feature>
<evidence type="ECO:0000256" key="8">
    <source>
        <dbReference type="ARBA" id="ARBA00022777"/>
    </source>
</evidence>
<comment type="subcellular location">
    <subcellularLocation>
        <location evidence="1">Mitochondrion</location>
    </subcellularLocation>
</comment>
<reference evidence="14" key="2">
    <citation type="journal article" date="2023" name="Microbiol Resour">
        <title>Decontamination and Annotation of the Draft Genome Sequence of the Oomycete Lagenidium giganteum ARSEF 373.</title>
        <authorList>
            <person name="Morgan W.R."/>
            <person name="Tartar A."/>
        </authorList>
    </citation>
    <scope>NUCLEOTIDE SEQUENCE</scope>
    <source>
        <strain evidence="14">ARSEF 373</strain>
    </source>
</reference>
<dbReference type="HAMAP" id="MF_00379">
    <property type="entry name" value="GTPase_MnmE"/>
    <property type="match status" value="1"/>
</dbReference>
<dbReference type="GO" id="GO:0016301">
    <property type="term" value="F:kinase activity"/>
    <property type="evidence" value="ECO:0007669"/>
    <property type="project" value="UniProtKB-KW"/>
</dbReference>